<gene>
    <name evidence="2" type="ORF">EG849_15040</name>
</gene>
<keyword evidence="1" id="KW-1133">Transmembrane helix</keyword>
<dbReference type="EMBL" id="RQVR01000031">
    <property type="protein sequence ID" value="RRJ87777.1"/>
    <property type="molecule type" value="Genomic_DNA"/>
</dbReference>
<reference evidence="2 3" key="1">
    <citation type="submission" date="2018-11" db="EMBL/GenBank/DDBJ databases">
        <title>Flavobacterium sp. nov., YIM 102600 draft genome.</title>
        <authorList>
            <person name="Li G."/>
            <person name="Jiang Y."/>
        </authorList>
    </citation>
    <scope>NUCLEOTIDE SEQUENCE [LARGE SCALE GENOMIC DNA]</scope>
    <source>
        <strain evidence="2 3">YIM 102600</strain>
    </source>
</reference>
<dbReference type="RefSeq" id="WP_125014200.1">
    <property type="nucleotide sequence ID" value="NZ_RQVR01000031.1"/>
</dbReference>
<accession>A0A3P3VZW2</accession>
<protein>
    <submittedName>
        <fullName evidence="2">Uncharacterized protein</fullName>
    </submittedName>
</protein>
<dbReference type="AlphaFoldDB" id="A0A3P3VZW2"/>
<comment type="caution">
    <text evidence="2">The sequence shown here is derived from an EMBL/GenBank/DDBJ whole genome shotgun (WGS) entry which is preliminary data.</text>
</comment>
<name>A0A3P3VZW2_9FLAO</name>
<dbReference type="Proteomes" id="UP000271937">
    <property type="component" value="Unassembled WGS sequence"/>
</dbReference>
<sequence length="119" mass="14039">MAINKKYIYGIGAILIISIFIASQYFARERGKKYFKEFDKAKIDAVLMIDAYIFDKGSGIKLTDGSEYVFYPHTNKKLNQNKIFYQAAKKEDRIFKDSYSDTLYLYKKNTILKYTFTKF</sequence>
<evidence type="ECO:0000256" key="1">
    <source>
        <dbReference type="SAM" id="Phobius"/>
    </source>
</evidence>
<evidence type="ECO:0000313" key="2">
    <source>
        <dbReference type="EMBL" id="RRJ87777.1"/>
    </source>
</evidence>
<keyword evidence="3" id="KW-1185">Reference proteome</keyword>
<organism evidence="2 3">
    <name type="scientific">Flavobacterium macacae</name>
    <dbReference type="NCBI Taxonomy" id="2488993"/>
    <lineage>
        <taxon>Bacteria</taxon>
        <taxon>Pseudomonadati</taxon>
        <taxon>Bacteroidota</taxon>
        <taxon>Flavobacteriia</taxon>
        <taxon>Flavobacteriales</taxon>
        <taxon>Flavobacteriaceae</taxon>
        <taxon>Flavobacterium</taxon>
    </lineage>
</organism>
<keyword evidence="1" id="KW-0472">Membrane</keyword>
<dbReference type="OrthoDB" id="886741at2"/>
<proteinExistence type="predicted"/>
<keyword evidence="1" id="KW-0812">Transmembrane</keyword>
<evidence type="ECO:0000313" key="3">
    <source>
        <dbReference type="Proteomes" id="UP000271937"/>
    </source>
</evidence>
<feature type="transmembrane region" description="Helical" evidence="1">
    <location>
        <begin position="6"/>
        <end position="27"/>
    </location>
</feature>